<dbReference type="Proteomes" id="UP000029226">
    <property type="component" value="Unassembled WGS sequence"/>
</dbReference>
<feature type="region of interest" description="Disordered" evidence="1">
    <location>
        <begin position="309"/>
        <end position="330"/>
    </location>
</feature>
<accession>A0A081DAY2</accession>
<dbReference type="Proteomes" id="UP000028980">
    <property type="component" value="Unassembled WGS sequence"/>
</dbReference>
<evidence type="ECO:0000313" key="5">
    <source>
        <dbReference type="Proteomes" id="UP000028980"/>
    </source>
</evidence>
<proteinExistence type="predicted"/>
<dbReference type="EMBL" id="BBMM01000002">
    <property type="protein sequence ID" value="GAK99565.1"/>
    <property type="molecule type" value="Genomic_DNA"/>
</dbReference>
<evidence type="ECO:0000313" key="4">
    <source>
        <dbReference type="EMBL" id="GAK99565.1"/>
    </source>
</evidence>
<feature type="compositionally biased region" description="Polar residues" evidence="1">
    <location>
        <begin position="315"/>
        <end position="330"/>
    </location>
</feature>
<dbReference type="EMBL" id="BBLG01000003">
    <property type="protein sequence ID" value="GAK76078.1"/>
    <property type="molecule type" value="Genomic_DNA"/>
</dbReference>
<evidence type="ECO:0000313" key="3">
    <source>
        <dbReference type="EMBL" id="GAK76078.1"/>
    </source>
</evidence>
<feature type="signal peptide" evidence="2">
    <location>
        <begin position="1"/>
        <end position="19"/>
    </location>
</feature>
<dbReference type="AlphaFoldDB" id="A0A081DAY2"/>
<comment type="caution">
    <text evidence="3">The sequence shown here is derived from an EMBL/GenBank/DDBJ whole genome shotgun (WGS) entry which is preliminary data.</text>
</comment>
<gene>
    <name evidence="3" type="ORF">JCM19296_1675</name>
    <name evidence="4" type="ORF">JCM19314_3610</name>
</gene>
<organism evidence="3 5">
    <name type="scientific">Nonlabens ulvanivorans</name>
    <name type="common">Persicivirga ulvanivorans</name>
    <dbReference type="NCBI Taxonomy" id="906888"/>
    <lineage>
        <taxon>Bacteria</taxon>
        <taxon>Pseudomonadati</taxon>
        <taxon>Bacteroidota</taxon>
        <taxon>Flavobacteriia</taxon>
        <taxon>Flavobacteriales</taxon>
        <taxon>Flavobacteriaceae</taxon>
        <taxon>Nonlabens</taxon>
    </lineage>
</organism>
<name>A0A081DAY2_NONUL</name>
<evidence type="ECO:0000313" key="6">
    <source>
        <dbReference type="Proteomes" id="UP000029226"/>
    </source>
</evidence>
<evidence type="ECO:0008006" key="7">
    <source>
        <dbReference type="Google" id="ProtNLM"/>
    </source>
</evidence>
<protein>
    <recommendedName>
        <fullName evidence="7">Curlin associated repeat-containing protein</fullName>
    </recommendedName>
</protein>
<feature type="chain" id="PRO_5007378426" description="Curlin associated repeat-containing protein" evidence="2">
    <location>
        <begin position="20"/>
        <end position="428"/>
    </location>
</feature>
<evidence type="ECO:0000256" key="2">
    <source>
        <dbReference type="SAM" id="SignalP"/>
    </source>
</evidence>
<keyword evidence="2" id="KW-0732">Signal</keyword>
<reference evidence="5 6" key="1">
    <citation type="journal article" date="2014" name="Genome Announc.">
        <title>Draft Genome Sequences of Marine Flavobacterium Nonlabens Strains NR17, NR24, NR27, NR32, NR33, and Ara13.</title>
        <authorList>
            <person name="Nakanishi M."/>
            <person name="Meirelles P."/>
            <person name="Suzuki R."/>
            <person name="Takatani N."/>
            <person name="Mino S."/>
            <person name="Suda W."/>
            <person name="Oshima K."/>
            <person name="Hattori M."/>
            <person name="Ohkuma M."/>
            <person name="Hosokawa M."/>
            <person name="Miyashita K."/>
            <person name="Thompson F.L."/>
            <person name="Niwa A."/>
            <person name="Sawabe T."/>
            <person name="Sawabe T."/>
        </authorList>
    </citation>
    <scope>NUCLEOTIDE SEQUENCE [LARGE SCALE GENOMIC DNA]</scope>
    <source>
        <strain evidence="3">JCM 19296</strain>
        <strain evidence="4">JCM 19314</strain>
        <strain evidence="5">JCM19296</strain>
        <strain evidence="6">JCM19314</strain>
    </source>
</reference>
<evidence type="ECO:0000256" key="1">
    <source>
        <dbReference type="SAM" id="MobiDB-lite"/>
    </source>
</evidence>
<sequence length="428" mass="44959">MKRVILSAAALAIGGFAFAQTPQTITPIVQQTSPTAAATVGGNYSDIDQKGIGSDAKVQQQGTANASFIEQTGTDVANRNSVDVLQWGGNVQPSISGHLNYSDIKQDGAGNDFMATQQGDENEILGLQNGLDNAALVQQGATSPQQAQNNLAKVDQDGKDNYAEVQQRYDDNEASILQRNDAVAGVGNRSYQDQRSNPNQSAGQVAIGEQWGGDNNEAVQIQDSGSPALGGGNHAEIQQGDATTEATGAFAQQVQSGATNEAYATQYLSSDESYQEQLGTDNKAVVEQNTGGISSGGNNLVEQFQDGDRNEARSDQNGNGNTVNQEQYGQDNFSSVKQRYGQDAGNMATSIQDGSLNNSVINQQSHGNMSMVDQTGDGQTSLINQNNPTTGAAAAAGGYNTATVIQRNANVALTPQTRRIAASKRHTF</sequence>